<evidence type="ECO:0000256" key="1">
    <source>
        <dbReference type="SAM" id="MobiDB-lite"/>
    </source>
</evidence>
<evidence type="ECO:0000313" key="3">
    <source>
        <dbReference type="Proteomes" id="UP000306340"/>
    </source>
</evidence>
<proteinExistence type="predicted"/>
<dbReference type="Proteomes" id="UP000306340">
    <property type="component" value="Unassembled WGS sequence"/>
</dbReference>
<protein>
    <submittedName>
        <fullName evidence="2">Uncharacterized protein</fullName>
    </submittedName>
</protein>
<dbReference type="AlphaFoldDB" id="A0A4U0YQP8"/>
<reference evidence="2 3" key="1">
    <citation type="submission" date="2019-04" db="EMBL/GenBank/DDBJ databases">
        <title>Crypto-aerobic microbial life in anoxic (sulfidic) marine sediments.</title>
        <authorList>
            <person name="Bhattacharya S."/>
            <person name="Roy C."/>
            <person name="Mondal N."/>
            <person name="Sarkar J."/>
            <person name="Mandal S."/>
            <person name="Rameez M.J."/>
            <person name="Ghosh W."/>
        </authorList>
    </citation>
    <scope>NUCLEOTIDE SEQUENCE [LARGE SCALE GENOMIC DNA]</scope>
    <source>
        <strain evidence="2 3">SBBC</strain>
    </source>
</reference>
<name>A0A4U0YQP8_9RHOB</name>
<dbReference type="RefSeq" id="WP_136794829.1">
    <property type="nucleotide sequence ID" value="NZ_SWAU01000554.1"/>
</dbReference>
<evidence type="ECO:0000313" key="2">
    <source>
        <dbReference type="EMBL" id="TKA93935.1"/>
    </source>
</evidence>
<comment type="caution">
    <text evidence="2">The sequence shown here is derived from an EMBL/GenBank/DDBJ whole genome shotgun (WGS) entry which is preliminary data.</text>
</comment>
<feature type="region of interest" description="Disordered" evidence="1">
    <location>
        <begin position="78"/>
        <end position="105"/>
    </location>
</feature>
<dbReference type="EMBL" id="SWAU01000554">
    <property type="protein sequence ID" value="TKA93935.1"/>
    <property type="molecule type" value="Genomic_DNA"/>
</dbReference>
<organism evidence="2 3">
    <name type="scientific">Cereibacter changlensis</name>
    <dbReference type="NCBI Taxonomy" id="402884"/>
    <lineage>
        <taxon>Bacteria</taxon>
        <taxon>Pseudomonadati</taxon>
        <taxon>Pseudomonadota</taxon>
        <taxon>Alphaproteobacteria</taxon>
        <taxon>Rhodobacterales</taxon>
        <taxon>Paracoccaceae</taxon>
        <taxon>Cereibacter</taxon>
    </lineage>
</organism>
<sequence length="157" mass="17634">MVRYRRHALFGRHLRVERVDRRRSGRFVHVEVHPGVFRVLAAWMLDPVACAGMDLGAPRVSLAALADLDDLLSRRGFGETLPVTSPPERSKPMQDLPTRPSSPKQLQMQFDSTRLRGMSPLDRQQIVVRLAIRKRRPGPIDVPLAVARPVALATCVC</sequence>
<accession>A0A4U0YQP8</accession>
<gene>
    <name evidence="2" type="ORF">FAZ78_25135</name>
</gene>